<dbReference type="AlphaFoldDB" id="A0A409W3W0"/>
<protein>
    <submittedName>
        <fullName evidence="2">Uncharacterized protein</fullName>
    </submittedName>
</protein>
<comment type="caution">
    <text evidence="2">The sequence shown here is derived from an EMBL/GenBank/DDBJ whole genome shotgun (WGS) entry which is preliminary data.</text>
</comment>
<evidence type="ECO:0000313" key="3">
    <source>
        <dbReference type="Proteomes" id="UP000284842"/>
    </source>
</evidence>
<feature type="transmembrane region" description="Helical" evidence="1">
    <location>
        <begin position="203"/>
        <end position="222"/>
    </location>
</feature>
<proteinExistence type="predicted"/>
<sequence length="223" mass="23507">MARLAFSIGIAALVASFAAYTNAAAVTVLYVIPDRLDADGNPRPRPTLTVEPSVFPQETLIVSAVGPVESGLTKYEIKRIESGYIYSAADKTETLDEPPRTIIFNVEQGDGKILRIKGDPSAQQQLPDGSYWSIIGADLECTLDDAKERGVCIGANLHADLTTITSGTQTVVATCTESIETTFTGDVIPVATLSSGAAQPLMVSYKALIAALVPVAFGAFVLL</sequence>
<keyword evidence="1" id="KW-0812">Transmembrane</keyword>
<evidence type="ECO:0000256" key="1">
    <source>
        <dbReference type="SAM" id="Phobius"/>
    </source>
</evidence>
<dbReference type="InParanoid" id="A0A409W3W0"/>
<dbReference type="EMBL" id="NHTK01005832">
    <property type="protein sequence ID" value="PPQ73165.1"/>
    <property type="molecule type" value="Genomic_DNA"/>
</dbReference>
<dbReference type="Proteomes" id="UP000284842">
    <property type="component" value="Unassembled WGS sequence"/>
</dbReference>
<keyword evidence="3" id="KW-1185">Reference proteome</keyword>
<accession>A0A409W3W0</accession>
<name>A0A409W3W0_9AGAR</name>
<keyword evidence="1" id="KW-0472">Membrane</keyword>
<dbReference type="OrthoDB" id="3061131at2759"/>
<keyword evidence="1" id="KW-1133">Transmembrane helix</keyword>
<reference evidence="2 3" key="1">
    <citation type="journal article" date="2018" name="Evol. Lett.">
        <title>Horizontal gene cluster transfer increased hallucinogenic mushroom diversity.</title>
        <authorList>
            <person name="Reynolds H.T."/>
            <person name="Vijayakumar V."/>
            <person name="Gluck-Thaler E."/>
            <person name="Korotkin H.B."/>
            <person name="Matheny P.B."/>
            <person name="Slot J.C."/>
        </authorList>
    </citation>
    <scope>NUCLEOTIDE SEQUENCE [LARGE SCALE GENOMIC DNA]</scope>
    <source>
        <strain evidence="2 3">2629</strain>
    </source>
</reference>
<gene>
    <name evidence="2" type="ORF">CVT24_009102</name>
</gene>
<evidence type="ECO:0000313" key="2">
    <source>
        <dbReference type="EMBL" id="PPQ73165.1"/>
    </source>
</evidence>
<organism evidence="2 3">
    <name type="scientific">Panaeolus cyanescens</name>
    <dbReference type="NCBI Taxonomy" id="181874"/>
    <lineage>
        <taxon>Eukaryota</taxon>
        <taxon>Fungi</taxon>
        <taxon>Dikarya</taxon>
        <taxon>Basidiomycota</taxon>
        <taxon>Agaricomycotina</taxon>
        <taxon>Agaricomycetes</taxon>
        <taxon>Agaricomycetidae</taxon>
        <taxon>Agaricales</taxon>
        <taxon>Agaricineae</taxon>
        <taxon>Galeropsidaceae</taxon>
        <taxon>Panaeolus</taxon>
    </lineage>
</organism>